<gene>
    <name evidence="2" type="ORF">SI8410_06007832</name>
</gene>
<feature type="compositionally biased region" description="Basic residues" evidence="1">
    <location>
        <begin position="33"/>
        <end position="51"/>
    </location>
</feature>
<evidence type="ECO:0000313" key="2">
    <source>
        <dbReference type="EMBL" id="CAA7397167.1"/>
    </source>
</evidence>
<protein>
    <submittedName>
        <fullName evidence="2">Uncharacterized protein</fullName>
    </submittedName>
</protein>
<evidence type="ECO:0000313" key="3">
    <source>
        <dbReference type="Proteomes" id="UP000663760"/>
    </source>
</evidence>
<keyword evidence="3" id="KW-1185">Reference proteome</keyword>
<dbReference type="EMBL" id="LR746269">
    <property type="protein sequence ID" value="CAA7397167.1"/>
    <property type="molecule type" value="Genomic_DNA"/>
</dbReference>
<name>A0A7I8KH77_SPIIN</name>
<dbReference type="Proteomes" id="UP000663760">
    <property type="component" value="Chromosome 6"/>
</dbReference>
<accession>A0A7I8KH77</accession>
<dbReference type="AlphaFoldDB" id="A0A7I8KH77"/>
<evidence type="ECO:0000256" key="1">
    <source>
        <dbReference type="SAM" id="MobiDB-lite"/>
    </source>
</evidence>
<sequence>MTIRPPPRPCLSPGGWARFGTTVPCIFRIRRAAPGHRSRHRRRAALKRHGKSAGFDRLQTISQSPLSQLCGGATEGRSPR</sequence>
<feature type="region of interest" description="Disordered" evidence="1">
    <location>
        <begin position="33"/>
        <end position="80"/>
    </location>
</feature>
<proteinExistence type="predicted"/>
<organism evidence="2 3">
    <name type="scientific">Spirodela intermedia</name>
    <name type="common">Intermediate duckweed</name>
    <dbReference type="NCBI Taxonomy" id="51605"/>
    <lineage>
        <taxon>Eukaryota</taxon>
        <taxon>Viridiplantae</taxon>
        <taxon>Streptophyta</taxon>
        <taxon>Embryophyta</taxon>
        <taxon>Tracheophyta</taxon>
        <taxon>Spermatophyta</taxon>
        <taxon>Magnoliopsida</taxon>
        <taxon>Liliopsida</taxon>
        <taxon>Araceae</taxon>
        <taxon>Lemnoideae</taxon>
        <taxon>Spirodela</taxon>
    </lineage>
</organism>
<reference evidence="2" key="1">
    <citation type="submission" date="2020-02" db="EMBL/GenBank/DDBJ databases">
        <authorList>
            <person name="Scholz U."/>
            <person name="Mascher M."/>
            <person name="Fiebig A."/>
        </authorList>
    </citation>
    <scope>NUCLEOTIDE SEQUENCE</scope>
</reference>